<feature type="repeat" description="Solcar" evidence="9">
    <location>
        <begin position="201"/>
        <end position="290"/>
    </location>
</feature>
<sequence>MSSKNLSMFSYETLVHAISGSAGSVFAMTVFYPLDTIRSRLQIEDRESKSTLSVLLELAKEEGIETLYRGIIPVLKSLCASNFIYFYTFHGLKQLNGGKNGQNATKDLLIAALAGVVNVLTTTPLWVVNTRLKMKGIKNHKQNNYDGLLDGLLKIKKEEGIKALWNGTIPSLFLVANPTIQFVIYEAVKRELHKIYPEKKFGAFIFFLIGAFSKAVATVMTYPIQLLQTKLRHGHTYQDLRKNAGMNEVAAYILRKYGLSGLFKGMEVKILQTVLTAALMFTTYEKITQFVFHLMKTK</sequence>
<feature type="repeat" description="Solcar" evidence="9">
    <location>
        <begin position="11"/>
        <end position="95"/>
    </location>
</feature>
<dbReference type="GO" id="GO:0044610">
    <property type="term" value="F:FMN transmembrane transporter activity"/>
    <property type="evidence" value="ECO:0007669"/>
    <property type="project" value="TreeGrafter"/>
</dbReference>
<reference evidence="13" key="3">
    <citation type="submission" date="2020-05" db="UniProtKB">
        <authorList>
            <consortium name="EnsemblMetazoa"/>
        </authorList>
    </citation>
    <scope>IDENTIFICATION</scope>
    <source>
        <strain evidence="13">USDA</strain>
    </source>
</reference>
<dbReference type="Gene3D" id="1.50.40.10">
    <property type="entry name" value="Mitochondrial carrier domain"/>
    <property type="match status" value="1"/>
</dbReference>
<dbReference type="GO" id="GO:0015230">
    <property type="term" value="F:FAD transmembrane transporter activity"/>
    <property type="evidence" value="ECO:0007669"/>
    <property type="project" value="TreeGrafter"/>
</dbReference>
<dbReference type="VEuPathDB" id="VectorBase:PHUM042180"/>
<dbReference type="FunFam" id="1.50.40.10:FF:000129">
    <property type="entry name" value="Peroxisomal membrane protein"/>
    <property type="match status" value="1"/>
</dbReference>
<dbReference type="GeneID" id="8232584"/>
<dbReference type="InterPro" id="IPR002067">
    <property type="entry name" value="MCP"/>
</dbReference>
<dbReference type="EMBL" id="DS235012">
    <property type="protein sequence ID" value="EEB10455.1"/>
    <property type="molecule type" value="Genomic_DNA"/>
</dbReference>
<evidence type="ECO:0000256" key="11">
    <source>
        <dbReference type="SAM" id="Phobius"/>
    </source>
</evidence>
<evidence type="ECO:0000256" key="1">
    <source>
        <dbReference type="ARBA" id="ARBA00004585"/>
    </source>
</evidence>
<dbReference type="Pfam" id="PF00153">
    <property type="entry name" value="Mito_carr"/>
    <property type="match status" value="3"/>
</dbReference>
<dbReference type="EnsemblMetazoa" id="PHUM042180-RA">
    <property type="protein sequence ID" value="PHUM042180-PA"/>
    <property type="gene ID" value="PHUM042180"/>
</dbReference>
<dbReference type="GO" id="GO:0015228">
    <property type="term" value="F:coenzyme A transmembrane transporter activity"/>
    <property type="evidence" value="ECO:0007669"/>
    <property type="project" value="TreeGrafter"/>
</dbReference>
<accession>E0VAP9</accession>
<keyword evidence="8" id="KW-0576">Peroxisome</keyword>
<dbReference type="SUPFAM" id="SSF103506">
    <property type="entry name" value="Mitochondrial carrier"/>
    <property type="match status" value="1"/>
</dbReference>
<reference evidence="12" key="1">
    <citation type="submission" date="2007-04" db="EMBL/GenBank/DDBJ databases">
        <title>Annotation of Pediculus humanus corporis strain USDA.</title>
        <authorList>
            <person name="Kirkness E."/>
            <person name="Hannick L."/>
            <person name="Hass B."/>
            <person name="Bruggner R."/>
            <person name="Lawson D."/>
            <person name="Bidwell S."/>
            <person name="Joardar V."/>
            <person name="Caler E."/>
            <person name="Walenz B."/>
            <person name="Inman J."/>
            <person name="Schobel S."/>
            <person name="Galinsky K."/>
            <person name="Amedeo P."/>
            <person name="Strausberg R."/>
        </authorList>
    </citation>
    <scope>NUCLEOTIDE SEQUENCE</scope>
    <source>
        <strain evidence="12">USDA</strain>
    </source>
</reference>
<evidence type="ECO:0000256" key="4">
    <source>
        <dbReference type="ARBA" id="ARBA00022692"/>
    </source>
</evidence>
<feature type="transmembrane region" description="Helical" evidence="11">
    <location>
        <begin position="14"/>
        <end position="34"/>
    </location>
</feature>
<comment type="subcellular location">
    <subcellularLocation>
        <location evidence="1">Peroxisome membrane</location>
        <topology evidence="1">Multi-pass membrane protein</topology>
    </subcellularLocation>
</comment>
<dbReference type="GO" id="GO:0015217">
    <property type="term" value="F:ADP transmembrane transporter activity"/>
    <property type="evidence" value="ECO:0007669"/>
    <property type="project" value="TreeGrafter"/>
</dbReference>
<dbReference type="GO" id="GO:0051724">
    <property type="term" value="F:NAD transmembrane transporter activity"/>
    <property type="evidence" value="ECO:0007669"/>
    <property type="project" value="TreeGrafter"/>
</dbReference>
<evidence type="ECO:0000256" key="6">
    <source>
        <dbReference type="ARBA" id="ARBA00022989"/>
    </source>
</evidence>
<dbReference type="OrthoDB" id="10266426at2759"/>
<protein>
    <submittedName>
        <fullName evidence="12 13">Peroxisomal membrane protein PMP34, putative</fullName>
    </submittedName>
</protein>
<name>E0VAP9_PEDHC</name>
<evidence type="ECO:0000313" key="12">
    <source>
        <dbReference type="EMBL" id="EEB10455.1"/>
    </source>
</evidence>
<feature type="transmembrane region" description="Helical" evidence="11">
    <location>
        <begin position="163"/>
        <end position="184"/>
    </location>
</feature>
<dbReference type="EMBL" id="AAZO01000492">
    <property type="status" value="NOT_ANNOTATED_CDS"/>
    <property type="molecule type" value="Genomic_DNA"/>
</dbReference>
<keyword evidence="4 9" id="KW-0812">Transmembrane</keyword>
<dbReference type="GO" id="GO:0005347">
    <property type="term" value="F:ATP transmembrane transporter activity"/>
    <property type="evidence" value="ECO:0007669"/>
    <property type="project" value="TreeGrafter"/>
</dbReference>
<evidence type="ECO:0000256" key="7">
    <source>
        <dbReference type="ARBA" id="ARBA00023136"/>
    </source>
</evidence>
<dbReference type="OMA" id="QFMMYEL"/>
<dbReference type="PROSITE" id="PS50920">
    <property type="entry name" value="SOLCAR"/>
    <property type="match status" value="3"/>
</dbReference>
<dbReference type="RefSeq" id="XP_002423193.1">
    <property type="nucleotide sequence ID" value="XM_002423148.1"/>
</dbReference>
<evidence type="ECO:0000256" key="10">
    <source>
        <dbReference type="RuleBase" id="RU000488"/>
    </source>
</evidence>
<keyword evidence="7 9" id="KW-0472">Membrane</keyword>
<evidence type="ECO:0000313" key="13">
    <source>
        <dbReference type="EnsemblMetazoa" id="PHUM042180-PA"/>
    </source>
</evidence>
<evidence type="ECO:0000256" key="3">
    <source>
        <dbReference type="ARBA" id="ARBA00022448"/>
    </source>
</evidence>
<dbReference type="GO" id="GO:0080122">
    <property type="term" value="F:AMP transmembrane transporter activity"/>
    <property type="evidence" value="ECO:0007669"/>
    <property type="project" value="TreeGrafter"/>
</dbReference>
<evidence type="ECO:0000256" key="8">
    <source>
        <dbReference type="ARBA" id="ARBA00023140"/>
    </source>
</evidence>
<keyword evidence="5" id="KW-0677">Repeat</keyword>
<dbReference type="InterPro" id="IPR018108">
    <property type="entry name" value="MCP_transmembrane"/>
</dbReference>
<dbReference type="InterPro" id="IPR023395">
    <property type="entry name" value="MCP_dom_sf"/>
</dbReference>
<feature type="transmembrane region" description="Helical" evidence="11">
    <location>
        <begin position="67"/>
        <end position="88"/>
    </location>
</feature>
<reference evidence="12" key="2">
    <citation type="submission" date="2007-04" db="EMBL/GenBank/DDBJ databases">
        <title>The genome of the human body louse.</title>
        <authorList>
            <consortium name="The Human Body Louse Genome Consortium"/>
            <person name="Kirkness E."/>
            <person name="Walenz B."/>
            <person name="Hass B."/>
            <person name="Bruggner R."/>
            <person name="Strausberg R."/>
        </authorList>
    </citation>
    <scope>NUCLEOTIDE SEQUENCE</scope>
    <source>
        <strain evidence="12">USDA</strain>
    </source>
</reference>
<comment type="similarity">
    <text evidence="2 10">Belongs to the mitochondrial carrier (TC 2.A.29) family.</text>
</comment>
<dbReference type="InParanoid" id="E0VAP9"/>
<keyword evidence="3 10" id="KW-0813">Transport</keyword>
<gene>
    <name evidence="13" type="primary">8232584</name>
    <name evidence="12" type="ORF">Phum_PHUM042180</name>
</gene>
<dbReference type="AlphaFoldDB" id="E0VAP9"/>
<evidence type="ECO:0000313" key="14">
    <source>
        <dbReference type="Proteomes" id="UP000009046"/>
    </source>
</evidence>
<keyword evidence="6 11" id="KW-1133">Transmembrane helix</keyword>
<dbReference type="STRING" id="121224.E0VAP9"/>
<dbReference type="PRINTS" id="PR00784">
    <property type="entry name" value="MTUNCOUPLING"/>
</dbReference>
<proteinExistence type="inferred from homology"/>
<dbReference type="Proteomes" id="UP000009046">
    <property type="component" value="Unassembled WGS sequence"/>
</dbReference>
<evidence type="ECO:0000256" key="5">
    <source>
        <dbReference type="ARBA" id="ARBA00022737"/>
    </source>
</evidence>
<dbReference type="KEGG" id="phu:Phum_PHUM042180"/>
<feature type="transmembrane region" description="Helical" evidence="11">
    <location>
        <begin position="108"/>
        <end position="128"/>
    </location>
</feature>
<keyword evidence="14" id="KW-1185">Reference proteome</keyword>
<dbReference type="eggNOG" id="KOG0769">
    <property type="taxonomic scope" value="Eukaryota"/>
</dbReference>
<dbReference type="InterPro" id="IPR052217">
    <property type="entry name" value="Mito/Peroxisomal_Carrier"/>
</dbReference>
<dbReference type="GO" id="GO:0005778">
    <property type="term" value="C:peroxisomal membrane"/>
    <property type="evidence" value="ECO:0007669"/>
    <property type="project" value="UniProtKB-SubCell"/>
</dbReference>
<dbReference type="PANTHER" id="PTHR45939:SF5">
    <property type="entry name" value="PEROXISOMAL MEMBRANE PROTEIN PMP34"/>
    <property type="match status" value="1"/>
</dbReference>
<feature type="repeat" description="Solcar" evidence="9">
    <location>
        <begin position="102"/>
        <end position="191"/>
    </location>
</feature>
<evidence type="ECO:0000256" key="9">
    <source>
        <dbReference type="PROSITE-ProRule" id="PRU00282"/>
    </source>
</evidence>
<organism>
    <name type="scientific">Pediculus humanus subsp. corporis</name>
    <name type="common">Body louse</name>
    <dbReference type="NCBI Taxonomy" id="121224"/>
    <lineage>
        <taxon>Eukaryota</taxon>
        <taxon>Metazoa</taxon>
        <taxon>Ecdysozoa</taxon>
        <taxon>Arthropoda</taxon>
        <taxon>Hexapoda</taxon>
        <taxon>Insecta</taxon>
        <taxon>Pterygota</taxon>
        <taxon>Neoptera</taxon>
        <taxon>Paraneoptera</taxon>
        <taxon>Psocodea</taxon>
        <taxon>Troctomorpha</taxon>
        <taxon>Phthiraptera</taxon>
        <taxon>Anoplura</taxon>
        <taxon>Pediculidae</taxon>
        <taxon>Pediculus</taxon>
    </lineage>
</organism>
<dbReference type="FunCoup" id="E0VAP9">
    <property type="interactions" value="466"/>
</dbReference>
<dbReference type="PANTHER" id="PTHR45939">
    <property type="entry name" value="PEROXISOMAL MEMBRANE PROTEIN PMP34-RELATED"/>
    <property type="match status" value="1"/>
</dbReference>
<dbReference type="HOGENOM" id="CLU_015166_6_3_1"/>
<evidence type="ECO:0000256" key="2">
    <source>
        <dbReference type="ARBA" id="ARBA00006375"/>
    </source>
</evidence>
<feature type="transmembrane region" description="Helical" evidence="11">
    <location>
        <begin position="204"/>
        <end position="224"/>
    </location>
</feature>
<dbReference type="CTD" id="8232584"/>